<evidence type="ECO:0000313" key="1">
    <source>
        <dbReference type="EMBL" id="GHB52195.1"/>
    </source>
</evidence>
<dbReference type="SUPFAM" id="SSF158446">
    <property type="entry name" value="IVS-encoded protein-like"/>
    <property type="match status" value="1"/>
</dbReference>
<dbReference type="Gene3D" id="1.20.1440.60">
    <property type="entry name" value="23S rRNA-intervening sequence"/>
    <property type="match status" value="1"/>
</dbReference>
<comment type="caution">
    <text evidence="1">The sequence shown here is derived from an EMBL/GenBank/DDBJ whole genome shotgun (WGS) entry which is preliminary data.</text>
</comment>
<dbReference type="PANTHER" id="PTHR38471:SF2">
    <property type="entry name" value="FOUR HELIX BUNDLE PROTEIN"/>
    <property type="match status" value="1"/>
</dbReference>
<dbReference type="NCBIfam" id="TIGR02436">
    <property type="entry name" value="four helix bundle protein"/>
    <property type="match status" value="1"/>
</dbReference>
<gene>
    <name evidence="1" type="ORF">GCM10007390_01040</name>
</gene>
<reference evidence="1 2" key="1">
    <citation type="journal article" date="2014" name="Int. J. Syst. Evol. Microbiol.">
        <title>Complete genome sequence of Corynebacterium casei LMG S-19264T (=DSM 44701T), isolated from a smear-ripened cheese.</title>
        <authorList>
            <consortium name="US DOE Joint Genome Institute (JGI-PGF)"/>
            <person name="Walter F."/>
            <person name="Albersmeier A."/>
            <person name="Kalinowski J."/>
            <person name="Ruckert C."/>
        </authorList>
    </citation>
    <scope>NUCLEOTIDE SEQUENCE [LARGE SCALE GENOMIC DNA]</scope>
    <source>
        <strain evidence="1 2">KCTC 12866</strain>
    </source>
</reference>
<dbReference type="CDD" id="cd16377">
    <property type="entry name" value="23S_rRNA_IVP_like"/>
    <property type="match status" value="1"/>
</dbReference>
<dbReference type="InterPro" id="IPR012657">
    <property type="entry name" value="23S_rRNA-intervening_sequence"/>
</dbReference>
<dbReference type="Proteomes" id="UP000598271">
    <property type="component" value="Unassembled WGS sequence"/>
</dbReference>
<dbReference type="RefSeq" id="WP_189562346.1">
    <property type="nucleotide sequence ID" value="NZ_BMXF01000001.1"/>
</dbReference>
<dbReference type="PANTHER" id="PTHR38471">
    <property type="entry name" value="FOUR HELIX BUNDLE PROTEIN"/>
    <property type="match status" value="1"/>
</dbReference>
<keyword evidence="2" id="KW-1185">Reference proteome</keyword>
<dbReference type="InterPro" id="IPR036583">
    <property type="entry name" value="23S_rRNA_IVS_sf"/>
</dbReference>
<dbReference type="EMBL" id="BMXF01000001">
    <property type="protein sequence ID" value="GHB52195.1"/>
    <property type="molecule type" value="Genomic_DNA"/>
</dbReference>
<dbReference type="AlphaFoldDB" id="A0A8J3D068"/>
<dbReference type="Pfam" id="PF05635">
    <property type="entry name" value="23S_rRNA_IVP"/>
    <property type="match status" value="1"/>
</dbReference>
<name>A0A8J3D068_9BACT</name>
<evidence type="ECO:0000313" key="2">
    <source>
        <dbReference type="Proteomes" id="UP000598271"/>
    </source>
</evidence>
<organism evidence="1 2">
    <name type="scientific">Persicitalea jodogahamensis</name>
    <dbReference type="NCBI Taxonomy" id="402147"/>
    <lineage>
        <taxon>Bacteria</taxon>
        <taxon>Pseudomonadati</taxon>
        <taxon>Bacteroidota</taxon>
        <taxon>Cytophagia</taxon>
        <taxon>Cytophagales</taxon>
        <taxon>Spirosomataceae</taxon>
        <taxon>Persicitalea</taxon>
    </lineage>
</organism>
<sequence>MAEVKTFRDLQIWQKSMALVTAIYQTTLNFPNSEQFSLTSQIRRSAVSVPSNIAEGFGRQSLGDYLRFLQIAFGSLFELQTQIEIAANLNYLQKAEFDSLYSQSREIERMMSSLIQKLKLKK</sequence>
<protein>
    <submittedName>
        <fullName evidence="1">Four helix bundle protein</fullName>
    </submittedName>
</protein>
<proteinExistence type="predicted"/>
<accession>A0A8J3D068</accession>
<dbReference type="NCBIfam" id="NF008911">
    <property type="entry name" value="PRK12275.1-2"/>
    <property type="match status" value="1"/>
</dbReference>